<dbReference type="Pfam" id="PF04134">
    <property type="entry name" value="DCC1-like"/>
    <property type="match status" value="1"/>
</dbReference>
<reference evidence="1 4" key="2">
    <citation type="submission" date="2020-08" db="EMBL/GenBank/DDBJ databases">
        <title>Genomic Encyclopedia of Type Strains, Phase IV (KMG-IV): sequencing the most valuable type-strain genomes for metagenomic binning, comparative biology and taxonomic classification.</title>
        <authorList>
            <person name="Goeker M."/>
        </authorList>
    </citation>
    <scope>NUCLEOTIDE SEQUENCE [LARGE SCALE GENOMIC DNA]</scope>
    <source>
        <strain evidence="1 4">DSM 8510</strain>
    </source>
</reference>
<dbReference type="EMBL" id="WTYB01000002">
    <property type="protein sequence ID" value="MXP39042.1"/>
    <property type="molecule type" value="Genomic_DNA"/>
</dbReference>
<accession>A0A6I4UJI8</accession>
<dbReference type="RefSeq" id="WP_160761122.1">
    <property type="nucleotide sequence ID" value="NZ_BAAADZ010000010.1"/>
</dbReference>
<evidence type="ECO:0000313" key="3">
    <source>
        <dbReference type="Proteomes" id="UP000430021"/>
    </source>
</evidence>
<dbReference type="Proteomes" id="UP000548685">
    <property type="component" value="Unassembled WGS sequence"/>
</dbReference>
<dbReference type="Proteomes" id="UP000430021">
    <property type="component" value="Unassembled WGS sequence"/>
</dbReference>
<dbReference type="OrthoDB" id="9785438at2"/>
<dbReference type="InterPro" id="IPR007263">
    <property type="entry name" value="DCC1-like"/>
</dbReference>
<evidence type="ECO:0000313" key="4">
    <source>
        <dbReference type="Proteomes" id="UP000548685"/>
    </source>
</evidence>
<reference evidence="2 3" key="1">
    <citation type="submission" date="2019-12" db="EMBL/GenBank/DDBJ databases">
        <title>Genomic-based taxomic classification of the family Erythrobacteraceae.</title>
        <authorList>
            <person name="Xu L."/>
        </authorList>
    </citation>
    <scope>NUCLEOTIDE SEQUENCE [LARGE SCALE GENOMIC DNA]</scope>
    <source>
        <strain evidence="2 3">JCM 10282</strain>
    </source>
</reference>
<gene>
    <name evidence="1" type="ORF">FHS52_001837</name>
    <name evidence="2" type="ORF">GRI59_10530</name>
</gene>
<dbReference type="GO" id="GO:0015035">
    <property type="term" value="F:protein-disulfide reductase activity"/>
    <property type="evidence" value="ECO:0007669"/>
    <property type="project" value="InterPro"/>
</dbReference>
<proteinExistence type="predicted"/>
<name>A0A6I4UJI8_9SPHN</name>
<dbReference type="InterPro" id="IPR052927">
    <property type="entry name" value="DCC_oxidoreductase"/>
</dbReference>
<protein>
    <submittedName>
        <fullName evidence="1">DCC family thiol-disulfide oxidoreductase YuxK</fullName>
    </submittedName>
    <submittedName>
        <fullName evidence="2">DUF393 domain-containing protein</fullName>
    </submittedName>
</protein>
<comment type="caution">
    <text evidence="2">The sequence shown here is derived from an EMBL/GenBank/DDBJ whole genome shotgun (WGS) entry which is preliminary data.</text>
</comment>
<dbReference type="AlphaFoldDB" id="A0A6I4UJI8"/>
<dbReference type="PANTHER" id="PTHR33639">
    <property type="entry name" value="THIOL-DISULFIDE OXIDOREDUCTASE DCC"/>
    <property type="match status" value="1"/>
</dbReference>
<dbReference type="PANTHER" id="PTHR33639:SF2">
    <property type="entry name" value="DUF393 DOMAIN-CONTAINING PROTEIN"/>
    <property type="match status" value="1"/>
</dbReference>
<sequence>MTPAPYSYRDNPAVPAFDDSRPVFIFDHVCVLCSGGVSFIMKHDHKGIVAFTPAQGPLGSALAQHFGLDWNQSYIFLRNGRAFIKSDGYFEVARALGGWWRLGLVFQIIPRPLRDWAYDMIARNRYRWFGKTAEACALLTPEQRARLL</sequence>
<organism evidence="2 3">
    <name type="scientific">Erythrobacter ramosus</name>
    <dbReference type="NCBI Taxonomy" id="35811"/>
    <lineage>
        <taxon>Bacteria</taxon>
        <taxon>Pseudomonadati</taxon>
        <taxon>Pseudomonadota</taxon>
        <taxon>Alphaproteobacteria</taxon>
        <taxon>Sphingomonadales</taxon>
        <taxon>Erythrobacteraceae</taxon>
        <taxon>Erythrobacter/Porphyrobacter group</taxon>
        <taxon>Erythrobacter</taxon>
    </lineage>
</organism>
<keyword evidence="4" id="KW-1185">Reference proteome</keyword>
<dbReference type="EMBL" id="JACICE010000002">
    <property type="protein sequence ID" value="MBB3775868.1"/>
    <property type="molecule type" value="Genomic_DNA"/>
</dbReference>
<evidence type="ECO:0000313" key="1">
    <source>
        <dbReference type="EMBL" id="MBB3775868.1"/>
    </source>
</evidence>
<evidence type="ECO:0000313" key="2">
    <source>
        <dbReference type="EMBL" id="MXP39042.1"/>
    </source>
</evidence>